<keyword evidence="2" id="KW-0732">Signal</keyword>
<sequence>MKFLALLLALLSSAIAERLNDEFMSFVTLPEVYAPRFEVQYHGRERVGAGYWFVAPYGKMIPKDPTTGRRPFHVGPHIYDQNGTLIWTGSQMVDNLWVYDFKAVHETDGRSRLSFIVSKNRTTAPGRAMVLNQNYEVEFETSGPDALEEFDIHEFNILPGSKSALACAHWTKEMSLADVGRPQEQSFFIASGFWEVDMSTGDMLTWWDSSLPGNIAIHESVYFGNDTLPEEPPGHDYLHINSVDKQVDGNYLVSMRFTNTIYLISGNDGTILWRLGGNETDFDQDFTFSKQHDAKFLESNGTHHVISFLNNASDDQENEELVSSALIVALETGVSPKTARVIARYNRPDNELARLRGNVQRLPNGNIFVGWSDSGYHSEFSREGDVLMEARFTAAELLTYRAYKFEFVGRPNISPALIASVIEDGERGLLTTIYVSWNGATDITSWNFYAQEGENHQRYLLGTVKKTEFETRFTAKGSLDWISAEPVDYDGNVLGKTSVHRTATPSHWGETQDAETTTSEHQIAQTVGEPGKTAESDNVSESFPLLIPIFGASVAILIGVCWLATRRRFRPLKHLYQRVPASERGDTELLEFQ</sequence>
<dbReference type="GeneID" id="83184972"/>
<dbReference type="OrthoDB" id="5427350at2759"/>
<keyword evidence="1" id="KW-1133">Transmembrane helix</keyword>
<proteinExistence type="predicted"/>
<dbReference type="EMBL" id="JAPQKR010000016">
    <property type="protein sequence ID" value="KAJ5191630.1"/>
    <property type="molecule type" value="Genomic_DNA"/>
</dbReference>
<gene>
    <name evidence="3" type="ORF">N7498_010615</name>
</gene>
<dbReference type="RefSeq" id="XP_058304570.1">
    <property type="nucleotide sequence ID" value="XM_058457671.1"/>
</dbReference>
<evidence type="ECO:0000313" key="4">
    <source>
        <dbReference type="Proteomes" id="UP001150904"/>
    </source>
</evidence>
<comment type="caution">
    <text evidence="3">The sequence shown here is derived from an EMBL/GenBank/DDBJ whole genome shotgun (WGS) entry which is preliminary data.</text>
</comment>
<keyword evidence="4" id="KW-1185">Reference proteome</keyword>
<keyword evidence="1" id="KW-0812">Transmembrane</keyword>
<reference evidence="3" key="1">
    <citation type="submission" date="2022-12" db="EMBL/GenBank/DDBJ databases">
        <authorList>
            <person name="Petersen C."/>
        </authorList>
    </citation>
    <scope>NUCLEOTIDE SEQUENCE</scope>
    <source>
        <strain evidence="3">IBT 15544</strain>
    </source>
</reference>
<dbReference type="Pfam" id="PF14269">
    <property type="entry name" value="Arylsulfotran_2"/>
    <property type="match status" value="1"/>
</dbReference>
<reference evidence="3" key="2">
    <citation type="journal article" date="2023" name="IMA Fungus">
        <title>Comparative genomic study of the Penicillium genus elucidates a diverse pangenome and 15 lateral gene transfer events.</title>
        <authorList>
            <person name="Petersen C."/>
            <person name="Sorensen T."/>
            <person name="Nielsen M.R."/>
            <person name="Sondergaard T.E."/>
            <person name="Sorensen J.L."/>
            <person name="Fitzpatrick D.A."/>
            <person name="Frisvad J.C."/>
            <person name="Nielsen K.L."/>
        </authorList>
    </citation>
    <scope>NUCLEOTIDE SEQUENCE</scope>
    <source>
        <strain evidence="3">IBT 15544</strain>
    </source>
</reference>
<dbReference type="Proteomes" id="UP001150904">
    <property type="component" value="Unassembled WGS sequence"/>
</dbReference>
<evidence type="ECO:0000313" key="3">
    <source>
        <dbReference type="EMBL" id="KAJ5191630.1"/>
    </source>
</evidence>
<feature type="chain" id="PRO_5040917011" evidence="2">
    <location>
        <begin position="17"/>
        <end position="593"/>
    </location>
</feature>
<protein>
    <submittedName>
        <fullName evidence="3">ASST-domain-containing protein</fullName>
    </submittedName>
</protein>
<evidence type="ECO:0000256" key="1">
    <source>
        <dbReference type="SAM" id="Phobius"/>
    </source>
</evidence>
<feature type="signal peptide" evidence="2">
    <location>
        <begin position="1"/>
        <end position="16"/>
    </location>
</feature>
<name>A0A9W9J784_9EURO</name>
<evidence type="ECO:0000256" key="2">
    <source>
        <dbReference type="SAM" id="SignalP"/>
    </source>
</evidence>
<feature type="transmembrane region" description="Helical" evidence="1">
    <location>
        <begin position="545"/>
        <end position="565"/>
    </location>
</feature>
<dbReference type="InterPro" id="IPR053143">
    <property type="entry name" value="Arylsulfate_ST"/>
</dbReference>
<dbReference type="AlphaFoldDB" id="A0A9W9J784"/>
<organism evidence="3 4">
    <name type="scientific">Penicillium cinerascens</name>
    <dbReference type="NCBI Taxonomy" id="70096"/>
    <lineage>
        <taxon>Eukaryota</taxon>
        <taxon>Fungi</taxon>
        <taxon>Dikarya</taxon>
        <taxon>Ascomycota</taxon>
        <taxon>Pezizomycotina</taxon>
        <taxon>Eurotiomycetes</taxon>
        <taxon>Eurotiomycetidae</taxon>
        <taxon>Eurotiales</taxon>
        <taxon>Aspergillaceae</taxon>
        <taxon>Penicillium</taxon>
    </lineage>
</organism>
<dbReference type="PANTHER" id="PTHR35340:SF8">
    <property type="entry name" value="ASST-DOMAIN-CONTAINING PROTEIN"/>
    <property type="match status" value="1"/>
</dbReference>
<dbReference type="PANTHER" id="PTHR35340">
    <property type="entry name" value="PQQ ENZYME REPEAT PROTEIN-RELATED"/>
    <property type="match status" value="1"/>
</dbReference>
<accession>A0A9W9J784</accession>
<dbReference type="InterPro" id="IPR039535">
    <property type="entry name" value="ASST-like"/>
</dbReference>
<keyword evidence="1" id="KW-0472">Membrane</keyword>